<accession>A0AAV3M504</accession>
<organism evidence="1 2">
    <name type="scientific">Providencia alcalifaciens 205/92</name>
    <dbReference type="NCBI Taxonomy" id="1256988"/>
    <lineage>
        <taxon>Bacteria</taxon>
        <taxon>Pseudomonadati</taxon>
        <taxon>Pseudomonadota</taxon>
        <taxon>Gammaproteobacteria</taxon>
        <taxon>Enterobacterales</taxon>
        <taxon>Morganellaceae</taxon>
        <taxon>Providencia</taxon>
    </lineage>
</organism>
<dbReference type="AlphaFoldDB" id="A0AAV3M504"/>
<dbReference type="Proteomes" id="UP000022311">
    <property type="component" value="Unassembled WGS sequence"/>
</dbReference>
<gene>
    <name evidence="1" type="ORF">HMPREF1563_0190</name>
</gene>
<dbReference type="EMBL" id="JALD01000048">
    <property type="protein sequence ID" value="EUD10791.1"/>
    <property type="molecule type" value="Genomic_DNA"/>
</dbReference>
<proteinExistence type="predicted"/>
<evidence type="ECO:0000313" key="2">
    <source>
        <dbReference type="Proteomes" id="UP000022311"/>
    </source>
</evidence>
<name>A0AAV3M504_9GAMM</name>
<evidence type="ECO:0000313" key="1">
    <source>
        <dbReference type="EMBL" id="EUD10791.1"/>
    </source>
</evidence>
<reference evidence="1 2" key="1">
    <citation type="submission" date="2014-01" db="EMBL/GenBank/DDBJ databases">
        <authorList>
            <person name="Durkin A.S."/>
            <person name="McCorrison J."/>
            <person name="Torralba M."/>
            <person name="Gillis M."/>
            <person name="Haft D.H."/>
            <person name="Methe B."/>
            <person name="Sutton G."/>
            <person name="Nelson K.E."/>
        </authorList>
    </citation>
    <scope>NUCLEOTIDE SEQUENCE [LARGE SCALE GENOMIC DNA]</scope>
    <source>
        <strain evidence="1 2">205/92</strain>
    </source>
</reference>
<sequence>MSKTPITEAELLNDSVSPFYESYDLPMLRILTVRGAQFCVRVDQHDYKLYFAINDINDTKSKVMSL</sequence>
<comment type="caution">
    <text evidence="1">The sequence shown here is derived from an EMBL/GenBank/DDBJ whole genome shotgun (WGS) entry which is preliminary data.</text>
</comment>
<protein>
    <submittedName>
        <fullName evidence="1">Uncharacterized protein</fullName>
    </submittedName>
</protein>